<proteinExistence type="predicted"/>
<sequence>MTRAQQAKENFLHGLNCSQAVAMAFADLLDVPEGTLKAALLPLGGGMGRLRETCGTVSGAAVTLGLLFPGMTKPEMYALVQELARRFRAKNGSINCGQLLLGAGLPVDTSPNPEARTEAYYKKRPCPDLVYDAAEIVEALCMEKGRI</sequence>
<dbReference type="NCBIfam" id="TIGR01909">
    <property type="entry name" value="C_GCAxxG_C_C"/>
    <property type="match status" value="1"/>
</dbReference>
<dbReference type="Proteomes" id="UP000824044">
    <property type="component" value="Unassembled WGS sequence"/>
</dbReference>
<name>A0A9D2IUZ6_9FIRM</name>
<accession>A0A9D2IUZ6</accession>
<dbReference type="InterPro" id="IPR010181">
    <property type="entry name" value="CGCAxxGCC_motif"/>
</dbReference>
<reference evidence="1" key="1">
    <citation type="journal article" date="2021" name="PeerJ">
        <title>Extensive microbial diversity within the chicken gut microbiome revealed by metagenomics and culture.</title>
        <authorList>
            <person name="Gilroy R."/>
            <person name="Ravi A."/>
            <person name="Getino M."/>
            <person name="Pursley I."/>
            <person name="Horton D.L."/>
            <person name="Alikhan N.F."/>
            <person name="Baker D."/>
            <person name="Gharbi K."/>
            <person name="Hall N."/>
            <person name="Watson M."/>
            <person name="Adriaenssens E.M."/>
            <person name="Foster-Nyarko E."/>
            <person name="Jarju S."/>
            <person name="Secka A."/>
            <person name="Antonio M."/>
            <person name="Oren A."/>
            <person name="Chaudhuri R.R."/>
            <person name="La Ragione R."/>
            <person name="Hildebrand F."/>
            <person name="Pallen M.J."/>
        </authorList>
    </citation>
    <scope>NUCLEOTIDE SEQUENCE</scope>
    <source>
        <strain evidence="1">CHK33-5263</strain>
    </source>
</reference>
<reference evidence="1" key="2">
    <citation type="submission" date="2021-04" db="EMBL/GenBank/DDBJ databases">
        <authorList>
            <person name="Gilroy R."/>
        </authorList>
    </citation>
    <scope>NUCLEOTIDE SEQUENCE</scope>
    <source>
        <strain evidence="1">CHK33-5263</strain>
    </source>
</reference>
<dbReference type="EMBL" id="DXBS01000061">
    <property type="protein sequence ID" value="HIZ24463.1"/>
    <property type="molecule type" value="Genomic_DNA"/>
</dbReference>
<dbReference type="AlphaFoldDB" id="A0A9D2IUZ6"/>
<comment type="caution">
    <text evidence="1">The sequence shown here is derived from an EMBL/GenBank/DDBJ whole genome shotgun (WGS) entry which is preliminary data.</text>
</comment>
<evidence type="ECO:0000313" key="2">
    <source>
        <dbReference type="Proteomes" id="UP000824044"/>
    </source>
</evidence>
<evidence type="ECO:0000313" key="1">
    <source>
        <dbReference type="EMBL" id="HIZ24463.1"/>
    </source>
</evidence>
<gene>
    <name evidence="1" type="ORF">H9812_03180</name>
</gene>
<organism evidence="1 2">
    <name type="scientific">Candidatus Gallimonas intestinigallinarum</name>
    <dbReference type="NCBI Taxonomy" id="2838604"/>
    <lineage>
        <taxon>Bacteria</taxon>
        <taxon>Bacillati</taxon>
        <taxon>Bacillota</taxon>
        <taxon>Clostridia</taxon>
        <taxon>Candidatus Gallimonas</taxon>
    </lineage>
</organism>
<protein>
    <submittedName>
        <fullName evidence="1">C-GCAxxG-C-C family protein</fullName>
    </submittedName>
</protein>
<dbReference type="Pfam" id="PF09719">
    <property type="entry name" value="C_GCAxxG_C_C"/>
    <property type="match status" value="1"/>
</dbReference>